<keyword evidence="2" id="KW-0680">Restriction system</keyword>
<dbReference type="GO" id="GO:0004519">
    <property type="term" value="F:endonuclease activity"/>
    <property type="evidence" value="ECO:0007669"/>
    <property type="project" value="UniProtKB-KW"/>
</dbReference>
<evidence type="ECO:0000256" key="1">
    <source>
        <dbReference type="ARBA" id="ARBA00010923"/>
    </source>
</evidence>
<dbReference type="CDD" id="cd17243">
    <property type="entry name" value="RMtype1_S_AchA6I-TRD2-CR2_like"/>
    <property type="match status" value="1"/>
</dbReference>
<evidence type="ECO:0000313" key="6">
    <source>
        <dbReference type="Proteomes" id="UP000509782"/>
    </source>
</evidence>
<dbReference type="REBASE" id="396026">
    <property type="entry name" value="S.Ade787ORF23860P"/>
</dbReference>
<dbReference type="PANTHER" id="PTHR30408:SF13">
    <property type="entry name" value="TYPE I RESTRICTION ENZYME HINDI SPECIFICITY SUBUNIT"/>
    <property type="match status" value="1"/>
</dbReference>
<dbReference type="InterPro" id="IPR044946">
    <property type="entry name" value="Restrct_endonuc_typeI_TRD_sf"/>
</dbReference>
<accession>A0A6N0JVW4</accession>
<keyword evidence="5" id="KW-0378">Hydrolase</keyword>
<keyword evidence="3" id="KW-0238">DNA-binding</keyword>
<gene>
    <name evidence="5" type="ORF">FOC81_23865</name>
</gene>
<feature type="domain" description="Type I restriction modification DNA specificity" evidence="4">
    <location>
        <begin position="99"/>
        <end position="246"/>
    </location>
</feature>
<dbReference type="Gene3D" id="1.10.287.1120">
    <property type="entry name" value="Bipartite methylase S protein"/>
    <property type="match status" value="1"/>
</dbReference>
<dbReference type="GO" id="GO:0009307">
    <property type="term" value="P:DNA restriction-modification system"/>
    <property type="evidence" value="ECO:0007669"/>
    <property type="project" value="UniProtKB-KW"/>
</dbReference>
<comment type="similarity">
    <text evidence="1">Belongs to the type-I restriction system S methylase family.</text>
</comment>
<organism evidence="5 6">
    <name type="scientific">Achromobacter denitrificans</name>
    <name type="common">Alcaligenes denitrificans</name>
    <dbReference type="NCBI Taxonomy" id="32002"/>
    <lineage>
        <taxon>Bacteria</taxon>
        <taxon>Pseudomonadati</taxon>
        <taxon>Pseudomonadota</taxon>
        <taxon>Betaproteobacteria</taxon>
        <taxon>Burkholderiales</taxon>
        <taxon>Alcaligenaceae</taxon>
        <taxon>Achromobacter</taxon>
    </lineage>
</organism>
<dbReference type="PANTHER" id="PTHR30408">
    <property type="entry name" value="TYPE-1 RESTRICTION ENZYME ECOKI SPECIFICITY PROTEIN"/>
    <property type="match status" value="1"/>
</dbReference>
<dbReference type="SUPFAM" id="SSF116734">
    <property type="entry name" value="DNA methylase specificity domain"/>
    <property type="match status" value="2"/>
</dbReference>
<dbReference type="Pfam" id="PF01420">
    <property type="entry name" value="Methylase_S"/>
    <property type="match status" value="1"/>
</dbReference>
<dbReference type="Gene3D" id="3.90.220.20">
    <property type="entry name" value="DNA methylase specificity domains"/>
    <property type="match status" value="2"/>
</dbReference>
<keyword evidence="5" id="KW-0540">Nuclease</keyword>
<keyword evidence="5" id="KW-0255">Endonuclease</keyword>
<dbReference type="InterPro" id="IPR000055">
    <property type="entry name" value="Restrct_endonuc_typeI_TRD"/>
</dbReference>
<dbReference type="Proteomes" id="UP000509782">
    <property type="component" value="Chromosome"/>
</dbReference>
<protein>
    <submittedName>
        <fullName evidence="5">Restriction endonuclease subunit S</fullName>
    </submittedName>
</protein>
<proteinExistence type="inferred from homology"/>
<dbReference type="AlphaFoldDB" id="A0A6N0JVW4"/>
<reference evidence="5 6" key="1">
    <citation type="submission" date="2020-05" db="EMBL/GenBank/DDBJ databases">
        <title>FDA dAtabase for Regulatory Grade micrObial Sequences (FDA-ARGOS): Supporting development and validation of Infectious Disease Dx tests.</title>
        <authorList>
            <person name="Sproer C."/>
            <person name="Gronow S."/>
            <person name="Severitt S."/>
            <person name="Schroder I."/>
            <person name="Tallon L."/>
            <person name="Sadzewicz L."/>
            <person name="Zhao X."/>
            <person name="Vavikolanu K."/>
            <person name="Mehta A."/>
            <person name="Aluvathingal J."/>
            <person name="Nadendla S."/>
            <person name="Myers T."/>
            <person name="Yan Y."/>
            <person name="Sichtig H."/>
        </authorList>
    </citation>
    <scope>NUCLEOTIDE SEQUENCE [LARGE SCALE GENOMIC DNA]</scope>
    <source>
        <strain evidence="5 6">FDAARGOS_787</strain>
    </source>
</reference>
<name>A0A6N0JVW4_ACHDE</name>
<evidence type="ECO:0000256" key="3">
    <source>
        <dbReference type="ARBA" id="ARBA00023125"/>
    </source>
</evidence>
<evidence type="ECO:0000256" key="2">
    <source>
        <dbReference type="ARBA" id="ARBA00022747"/>
    </source>
</evidence>
<dbReference type="InterPro" id="IPR052021">
    <property type="entry name" value="Type-I_RS_S_subunit"/>
</dbReference>
<dbReference type="GO" id="GO:0003677">
    <property type="term" value="F:DNA binding"/>
    <property type="evidence" value="ECO:0007669"/>
    <property type="project" value="UniProtKB-KW"/>
</dbReference>
<evidence type="ECO:0000313" key="5">
    <source>
        <dbReference type="EMBL" id="QKQ51379.1"/>
    </source>
</evidence>
<sequence length="302" mass="33254">MASLNSATIGRIPISLPIFDEQCSIANALELLDDRITLLRETNKTLESIAQAIFKSWFVDFDPVCAKMEGRPLEGMDEGTAALFPDAFEESGLGLIPTHWSARSFHDMIRIIGGGTPKTSNPDYWGGHIPWYSVVDAPNSADTFVVNTEKKITQAGLDGSSTKLLPFGTTIISARGTVGKLALTGCEMAMNQSCYGLRGRNNDTYFTYFSTQRLVERLRQQAHGSVFDTITTATFKGVKVVSPPQSIIARFETNVEFLMERVLVNLKTLTSLTQLRDTLLPRLISGQLRLPEAQDQVENALS</sequence>
<evidence type="ECO:0000259" key="4">
    <source>
        <dbReference type="Pfam" id="PF01420"/>
    </source>
</evidence>
<dbReference type="EMBL" id="CP054569">
    <property type="protein sequence ID" value="QKQ51379.1"/>
    <property type="molecule type" value="Genomic_DNA"/>
</dbReference>